<feature type="compositionally biased region" description="Polar residues" evidence="1">
    <location>
        <begin position="514"/>
        <end position="528"/>
    </location>
</feature>
<feature type="compositionally biased region" description="Polar residues" evidence="1">
    <location>
        <begin position="263"/>
        <end position="277"/>
    </location>
</feature>
<feature type="compositionally biased region" description="Basic and acidic residues" evidence="1">
    <location>
        <begin position="186"/>
        <end position="196"/>
    </location>
</feature>
<organism evidence="2 3">
    <name type="scientific">Mortierella polycephala</name>
    <dbReference type="NCBI Taxonomy" id="41804"/>
    <lineage>
        <taxon>Eukaryota</taxon>
        <taxon>Fungi</taxon>
        <taxon>Fungi incertae sedis</taxon>
        <taxon>Mucoromycota</taxon>
        <taxon>Mortierellomycotina</taxon>
        <taxon>Mortierellomycetes</taxon>
        <taxon>Mortierellales</taxon>
        <taxon>Mortierellaceae</taxon>
        <taxon>Mortierella</taxon>
    </lineage>
</organism>
<evidence type="ECO:0000313" key="3">
    <source>
        <dbReference type="Proteomes" id="UP000726737"/>
    </source>
</evidence>
<evidence type="ECO:0000256" key="1">
    <source>
        <dbReference type="SAM" id="MobiDB-lite"/>
    </source>
</evidence>
<dbReference type="Proteomes" id="UP000726737">
    <property type="component" value="Unassembled WGS sequence"/>
</dbReference>
<keyword evidence="3" id="KW-1185">Reference proteome</keyword>
<comment type="caution">
    <text evidence="2">The sequence shown here is derived from an EMBL/GenBank/DDBJ whole genome shotgun (WGS) entry which is preliminary data.</text>
</comment>
<feature type="compositionally biased region" description="Polar residues" evidence="1">
    <location>
        <begin position="235"/>
        <end position="248"/>
    </location>
</feature>
<dbReference type="EMBL" id="JAAAJA010000069">
    <property type="protein sequence ID" value="KAG0263667.1"/>
    <property type="molecule type" value="Genomic_DNA"/>
</dbReference>
<sequence length="548" mass="61861">MDGDEERAPRQSQRVRSNDASLARLHRDEQHSSDTIEQMNSRNDHSQREIDISERKAIYQQRRTAQREDRGYRRSGQSNEAATFDSQPKSSQNRNTTPVDQKQRLPQQQQTSEARPRHRVSGRFYVQKNGQYGSRAVKEEAKVQKAEADEEKVYGGQDYRVEMEEKHLAHGDSDDIGFEDQYWSQQRHDGNQDKHTGRLTGNKPEYVTRVPNRSQPRTVRQPLIENRPEYITRASIRSQPPSVLLTTSHESDIDQGHPEANNRSHTRMQQQTDSTQGHRQRHPVHTTREQVSASNDDGYQFDEQDDQEHQSHEDGYDDKEVHSTVPRARLESVTNSRATGRTITAPVSKQLVQPNAKSMSHQDASANLRGESKATITEAEMKLRFENVQALASKRQAGIKNPAASSNLGSEGGRDRPISPPRLVGRHYYADGHMQTGSDTDMSRNVSVDGSSLLSFGGEKSMLSGRDSRPSRVPMQHSRAAIAKTRGELDPPGQWRSVSKEAASASAERILSGSKRTSIQSAHPTANRSFHDESEEMIEQPMVQSDHV</sequence>
<feature type="compositionally biased region" description="Basic and acidic residues" evidence="1">
    <location>
        <begin position="25"/>
        <end position="34"/>
    </location>
</feature>
<evidence type="ECO:0000313" key="2">
    <source>
        <dbReference type="EMBL" id="KAG0263667.1"/>
    </source>
</evidence>
<proteinExistence type="predicted"/>
<feature type="compositionally biased region" description="Polar residues" evidence="1">
    <location>
        <begin position="332"/>
        <end position="345"/>
    </location>
</feature>
<reference evidence="2" key="1">
    <citation type="journal article" date="2020" name="Fungal Divers.">
        <title>Resolving the Mortierellaceae phylogeny through synthesis of multi-gene phylogenetics and phylogenomics.</title>
        <authorList>
            <person name="Vandepol N."/>
            <person name="Liber J."/>
            <person name="Desiro A."/>
            <person name="Na H."/>
            <person name="Kennedy M."/>
            <person name="Barry K."/>
            <person name="Grigoriev I.V."/>
            <person name="Miller A.N."/>
            <person name="O'Donnell K."/>
            <person name="Stajich J.E."/>
            <person name="Bonito G."/>
        </authorList>
    </citation>
    <scope>NUCLEOTIDE SEQUENCE</scope>
    <source>
        <strain evidence="2">KOD948</strain>
    </source>
</reference>
<accession>A0A9P6U7B4</accession>
<feature type="compositionally biased region" description="Basic and acidic residues" evidence="1">
    <location>
        <begin position="307"/>
        <end position="322"/>
    </location>
</feature>
<feature type="compositionally biased region" description="Polar residues" evidence="1">
    <location>
        <begin position="435"/>
        <end position="454"/>
    </location>
</feature>
<feature type="compositionally biased region" description="Basic and acidic residues" evidence="1">
    <location>
        <begin position="249"/>
        <end position="262"/>
    </location>
</feature>
<feature type="region of interest" description="Disordered" evidence="1">
    <location>
        <begin position="184"/>
        <end position="345"/>
    </location>
</feature>
<feature type="compositionally biased region" description="Basic and acidic residues" evidence="1">
    <location>
        <begin position="42"/>
        <end position="57"/>
    </location>
</feature>
<gene>
    <name evidence="2" type="ORF">BG011_008382</name>
</gene>
<feature type="region of interest" description="Disordered" evidence="1">
    <location>
        <begin position="1"/>
        <end position="133"/>
    </location>
</feature>
<feature type="region of interest" description="Disordered" evidence="1">
    <location>
        <begin position="394"/>
        <end position="548"/>
    </location>
</feature>
<feature type="compositionally biased region" description="Polar residues" evidence="1">
    <location>
        <begin position="10"/>
        <end position="20"/>
    </location>
</feature>
<name>A0A9P6U7B4_9FUNG</name>
<protein>
    <submittedName>
        <fullName evidence="2">Uncharacterized protein</fullName>
    </submittedName>
</protein>
<dbReference type="AlphaFoldDB" id="A0A9P6U7B4"/>
<feature type="compositionally biased region" description="Polar residues" evidence="1">
    <location>
        <begin position="75"/>
        <end position="113"/>
    </location>
</feature>